<protein>
    <submittedName>
        <fullName evidence="1">Uncharacterized protein</fullName>
    </submittedName>
</protein>
<evidence type="ECO:0000313" key="1">
    <source>
        <dbReference type="EMBL" id="EFB77375.1"/>
    </source>
</evidence>
<accession>D1PIL6</accession>
<comment type="caution">
    <text evidence="1">The sequence shown here is derived from an EMBL/GenBank/DDBJ whole genome shotgun (WGS) entry which is preliminary data.</text>
</comment>
<dbReference type="HOGENOM" id="CLU_3206090_0_0_9"/>
<dbReference type="AlphaFoldDB" id="D1PIL6"/>
<gene>
    <name evidence="1" type="ORF">SUBVAR_04181</name>
</gene>
<organism evidence="1 2">
    <name type="scientific">Subdoligranulum variabile DSM 15176</name>
    <dbReference type="NCBI Taxonomy" id="411471"/>
    <lineage>
        <taxon>Bacteria</taxon>
        <taxon>Bacillati</taxon>
        <taxon>Bacillota</taxon>
        <taxon>Clostridia</taxon>
        <taxon>Eubacteriales</taxon>
        <taxon>Oscillospiraceae</taxon>
        <taxon>Subdoligranulum</taxon>
    </lineage>
</organism>
<proteinExistence type="predicted"/>
<evidence type="ECO:0000313" key="2">
    <source>
        <dbReference type="Proteomes" id="UP000003438"/>
    </source>
</evidence>
<name>D1PIL6_9FIRM</name>
<sequence length="45" mass="4965">MNQSKGRPVGRPLSAVKFRRSVFTPALNRVIIKPISTVCVKEIGL</sequence>
<dbReference type="EMBL" id="ACBY02000011">
    <property type="protein sequence ID" value="EFB77375.1"/>
    <property type="molecule type" value="Genomic_DNA"/>
</dbReference>
<dbReference type="Proteomes" id="UP000003438">
    <property type="component" value="Unassembled WGS sequence"/>
</dbReference>
<keyword evidence="2" id="KW-1185">Reference proteome</keyword>
<reference evidence="1" key="1">
    <citation type="submission" date="2009-12" db="EMBL/GenBank/DDBJ databases">
        <authorList>
            <person name="Weinstock G."/>
            <person name="Sodergren E."/>
            <person name="Clifton S."/>
            <person name="Fulton L."/>
            <person name="Fulton B."/>
            <person name="Courtney L."/>
            <person name="Fronick C."/>
            <person name="Harrison M."/>
            <person name="Strong C."/>
            <person name="Farmer C."/>
            <person name="Delahaunty K."/>
            <person name="Markovic C."/>
            <person name="Hall O."/>
            <person name="Minx P."/>
            <person name="Tomlinson C."/>
            <person name="Mitreva M."/>
            <person name="Nelson J."/>
            <person name="Hou S."/>
            <person name="Wollam A."/>
            <person name="Pepin K.H."/>
            <person name="Johnson M."/>
            <person name="Bhonagiri V."/>
            <person name="Nash W.E."/>
            <person name="Warren W."/>
            <person name="Chinwalla A."/>
            <person name="Mardis E.R."/>
            <person name="Wilson R.K."/>
        </authorList>
    </citation>
    <scope>NUCLEOTIDE SEQUENCE [LARGE SCALE GENOMIC DNA]</scope>
    <source>
        <strain evidence="1">DSM 15176</strain>
    </source>
</reference>